<dbReference type="AlphaFoldDB" id="A0A4V6PIE9"/>
<dbReference type="RefSeq" id="WP_133233288.1">
    <property type="nucleotide sequence ID" value="NZ_SMRT01000014.1"/>
</dbReference>
<evidence type="ECO:0000313" key="2">
    <source>
        <dbReference type="Proteomes" id="UP000295636"/>
    </source>
</evidence>
<keyword evidence="2" id="KW-1185">Reference proteome</keyword>
<gene>
    <name evidence="1" type="ORF">E1757_24965</name>
</gene>
<proteinExistence type="predicted"/>
<dbReference type="EMBL" id="SMRT01000014">
    <property type="protein sequence ID" value="TDF94144.1"/>
    <property type="molecule type" value="Genomic_DNA"/>
</dbReference>
<accession>A0A4V6PIE9</accession>
<evidence type="ECO:0000313" key="1">
    <source>
        <dbReference type="EMBL" id="TDF94144.1"/>
    </source>
</evidence>
<dbReference type="Proteomes" id="UP000295636">
    <property type="component" value="Unassembled WGS sequence"/>
</dbReference>
<organism evidence="1 2">
    <name type="scientific">Paenibacillus piri</name>
    <dbReference type="NCBI Taxonomy" id="2547395"/>
    <lineage>
        <taxon>Bacteria</taxon>
        <taxon>Bacillati</taxon>
        <taxon>Bacillota</taxon>
        <taxon>Bacilli</taxon>
        <taxon>Bacillales</taxon>
        <taxon>Paenibacillaceae</taxon>
        <taxon>Paenibacillus</taxon>
    </lineage>
</organism>
<name>A0A4V6PIE9_9BACL</name>
<comment type="caution">
    <text evidence="1">The sequence shown here is derived from an EMBL/GenBank/DDBJ whole genome shotgun (WGS) entry which is preliminary data.</text>
</comment>
<protein>
    <submittedName>
        <fullName evidence="1">Uncharacterized protein</fullName>
    </submittedName>
</protein>
<reference evidence="1 2" key="1">
    <citation type="submission" date="2019-03" db="EMBL/GenBank/DDBJ databases">
        <title>This is whole genome sequence of Paenibacillus sp MS74 strain.</title>
        <authorList>
            <person name="Trinh H.N."/>
        </authorList>
    </citation>
    <scope>NUCLEOTIDE SEQUENCE [LARGE SCALE GENOMIC DNA]</scope>
    <source>
        <strain evidence="1 2">MS74</strain>
    </source>
</reference>
<sequence length="109" mass="12435">MFIQFDEYELLGLFETEPVSIGEKEEGKFICSKSDGFGFKLVMVFSIYEKVCSLSLNHQSYETPILDMKFNDVVKISCNNTQLKIQCNNDANCVIATFKPNFSINILDL</sequence>
<dbReference type="OrthoDB" id="2339832at2"/>